<dbReference type="Pfam" id="PF09388">
    <property type="entry name" value="SpoOE-like"/>
    <property type="match status" value="1"/>
</dbReference>
<dbReference type="GO" id="GO:0043937">
    <property type="term" value="P:regulation of sporulation"/>
    <property type="evidence" value="ECO:0007669"/>
    <property type="project" value="InterPro"/>
</dbReference>
<gene>
    <name evidence="1" type="ORF">H1164_05190</name>
</gene>
<dbReference type="RefSeq" id="WP_033099629.1">
    <property type="nucleotide sequence ID" value="NZ_JACEIP010000005.1"/>
</dbReference>
<dbReference type="Proteomes" id="UP000530514">
    <property type="component" value="Unassembled WGS sequence"/>
</dbReference>
<name>A0A7W2AH46_9BACL</name>
<sequence length="60" mass="6838">MAEILPCKAVEEELERLRHELYQFVSGEPVRLGAAEVLPLSMKLDLLILEVQKAKKKCCQ</sequence>
<dbReference type="InterPro" id="IPR037208">
    <property type="entry name" value="Spo0E-like_sf"/>
</dbReference>
<dbReference type="AlphaFoldDB" id="A0A7W2AH46"/>
<evidence type="ECO:0000313" key="2">
    <source>
        <dbReference type="Proteomes" id="UP000530514"/>
    </source>
</evidence>
<proteinExistence type="predicted"/>
<keyword evidence="2" id="KW-1185">Reference proteome</keyword>
<dbReference type="Gene3D" id="4.10.280.10">
    <property type="entry name" value="Helix-loop-helix DNA-binding domain"/>
    <property type="match status" value="1"/>
</dbReference>
<organism evidence="1 2">
    <name type="scientific">Thermoactinomyces daqus</name>
    <dbReference type="NCBI Taxonomy" id="1329516"/>
    <lineage>
        <taxon>Bacteria</taxon>
        <taxon>Bacillati</taxon>
        <taxon>Bacillota</taxon>
        <taxon>Bacilli</taxon>
        <taxon>Bacillales</taxon>
        <taxon>Thermoactinomycetaceae</taxon>
        <taxon>Thermoactinomyces</taxon>
    </lineage>
</organism>
<dbReference type="GO" id="GO:0046983">
    <property type="term" value="F:protein dimerization activity"/>
    <property type="evidence" value="ECO:0007669"/>
    <property type="project" value="InterPro"/>
</dbReference>
<dbReference type="InterPro" id="IPR036638">
    <property type="entry name" value="HLH_DNA-bd_sf"/>
</dbReference>
<evidence type="ECO:0000313" key="1">
    <source>
        <dbReference type="EMBL" id="MBA4542296.1"/>
    </source>
</evidence>
<dbReference type="EMBL" id="JACEIP010000005">
    <property type="protein sequence ID" value="MBA4542296.1"/>
    <property type="molecule type" value="Genomic_DNA"/>
</dbReference>
<protein>
    <submittedName>
        <fullName evidence="1">Spo0E family sporulation regulatory protein-aspartic acid phosphatase</fullName>
    </submittedName>
</protein>
<accession>A0A7W2AH46</accession>
<dbReference type="SUPFAM" id="SSF140500">
    <property type="entry name" value="BAS1536-like"/>
    <property type="match status" value="1"/>
</dbReference>
<dbReference type="InterPro" id="IPR018540">
    <property type="entry name" value="Spo0E-like"/>
</dbReference>
<comment type="caution">
    <text evidence="1">The sequence shown here is derived from an EMBL/GenBank/DDBJ whole genome shotgun (WGS) entry which is preliminary data.</text>
</comment>
<reference evidence="1 2" key="1">
    <citation type="submission" date="2020-07" db="EMBL/GenBank/DDBJ databases">
        <authorList>
            <person name="Feng H."/>
        </authorList>
    </citation>
    <scope>NUCLEOTIDE SEQUENCE [LARGE SCALE GENOMIC DNA]</scope>
    <source>
        <strain evidence="2">s-11</strain>
    </source>
</reference>